<sequence length="1556" mass="176263">MPPVCKTEWRTCVRQGPWSSVHIDDLRKSKDIVSEITALKNMTISQLFEEKAEAMEVDDSDQEAEASKTDEKFKSETILDTTSLIRCCVQNAVGMLRDKFEGSNRSTKRVQILLELLGGNKENEVNQPTDSFLNILKRRLHGMLAALDEAAFSARGWVFKEALNINALHEGGTFSPESTTILVQNYMNLEKNVCCTMPFSWRAKDHLDELWTYALERKGHTEKNFDEYFSKTPLGRYISAASDEIQRELFLRYVQDFILMTMSVSSEMELQFLRQALLTCVNELRLQQGIEEQAFSLTWVHSAYYNFKNRLQNFSRIINIYPKVQEVLRNNMDTIWGGEGREMVLDISAAAACIELLEQPHIKNEKSRQEWLNQVKNLRVPIELICSDDVQYCGEKCQQLLIIVSGKDPCPAYKGIKALCTSESVPWRVEVRAADVTVLTDDTAVVTRWAGYSEQLFKADPPARALDISGSTVLEVDPPISCEPPNLTEIAQVVNFSRLVLLQENSDLKCEKTFLAVIDLLKECKEEASTKFFRFGYQSCPVCLGDPVNPVNLQCSHIFCQCCIKQWLTPGQMFCPSCRVVLPDDYKVEVSEEIGSAVTVNAKFRNRCNAFFIDVVSTLCFKDNEPPTENIIFHLLSLLIFQTETRSLFKKDAQNVKGTLYLKSVKEFCDKSNNNWYRIYMVRKVCRQQGMEFVQQLVKEGSFAWIFPSEIAQHQSDQTAQMDPYLICGEDYKCLRDAVGKAMIEGKGERITEALKKCQSPANKQAVYLILAIFREVTMLYGATDPNVHPKKLQCDTILNCINALELLEKDQLKQFAAALVHNEFVPIIVRPGLPSSLSTVFELAIHTAAVLLCGTSEVLTPLQQLAFTPRDMKNSFLPTMPEDMLHIAQQALGPLQWYTCPNGHHCTIGECGQPMEFGRCVDCGSQIGGANHLPLPGFMVAQIGDDRTQTGHVLGDPQNRLNAAVTDTRELSSGQFILLRILTHVSMMLGVSQDLNSLSQIIKPTVPNPVEFLADHLLKDMEQLTKILGKGVDDTSNIVHLVLCSLKDQNTRPGGFDPKLTTKEARNNWEKCVATNIIACVLQNVDYQLQAVNGVIRNDKRISSNPVVKIVYGNPKAFMTTLPDDVIHCTSVWNCREKITLERLSHIVEQKNGKDYFPVLWKFLQKESEIKLVKFLPELLALQKELVKKFQNVTDINNCTIAQFIKSDLAESTRDLYKRRIQNFLTIWNQLRASLATNGEIKIPEEYCNEDLNLESDFQVLLPKRQGRGLCSTALASYLIAVHNEQVYSVEKFIGETQKYEVERDLIPLILSNCQYTMESGQETLPEYDLPKIEQHLIHRFLMGKPFITLAGIPTLVNRYDKKYENLFKDIKGKLPQTSLPNLIITTLSGEFQSYNDVCDALSVVEVALGFLAMTGGEPDMPLVRYVEDILQMRDQLATCILKDPFIELSSEYKQPLSDNDQSHLTAFLMQSNVDIFLLEINEFMLLNLKSVRALDTFKPTWGLKHTLIPYIEGKDQEAPPEIEDLPEEILLSHIVETWKLAVATKQDSLVNGVL</sequence>
<keyword evidence="6" id="KW-0391">Immunity</keyword>
<keyword evidence="10" id="KW-0436">Ligase</keyword>
<gene>
    <name evidence="10" type="primary">Rnf213a_1</name>
    <name evidence="10" type="ORF">GTO96_0011313</name>
</gene>
<dbReference type="GO" id="GO:2000051">
    <property type="term" value="P:negative regulation of non-canonical Wnt signaling pathway"/>
    <property type="evidence" value="ECO:0007669"/>
    <property type="project" value="TreeGrafter"/>
</dbReference>
<evidence type="ECO:0000256" key="7">
    <source>
        <dbReference type="PROSITE-ProRule" id="PRU00175"/>
    </source>
</evidence>
<dbReference type="Proteomes" id="UP000886611">
    <property type="component" value="Unassembled WGS sequence"/>
</dbReference>
<dbReference type="PROSITE" id="PS51981">
    <property type="entry name" value="ZF_RZ"/>
    <property type="match status" value="1"/>
</dbReference>
<evidence type="ECO:0000313" key="11">
    <source>
        <dbReference type="Proteomes" id="UP000886611"/>
    </source>
</evidence>
<dbReference type="Gene3D" id="3.30.40.10">
    <property type="entry name" value="Zinc/RING finger domain, C3HC4 (zinc finger)"/>
    <property type="match status" value="1"/>
</dbReference>
<dbReference type="GO" id="GO:0016874">
    <property type="term" value="F:ligase activity"/>
    <property type="evidence" value="ECO:0007669"/>
    <property type="project" value="UniProtKB-KW"/>
</dbReference>
<evidence type="ECO:0000256" key="5">
    <source>
        <dbReference type="ARBA" id="ARBA00022833"/>
    </source>
</evidence>
<keyword evidence="2" id="KW-0963">Cytoplasm</keyword>
<evidence type="ECO:0000259" key="8">
    <source>
        <dbReference type="PROSITE" id="PS50089"/>
    </source>
</evidence>
<dbReference type="GO" id="GO:0008270">
    <property type="term" value="F:zinc ion binding"/>
    <property type="evidence" value="ECO:0007669"/>
    <property type="project" value="UniProtKB-KW"/>
</dbReference>
<keyword evidence="5" id="KW-0862">Zinc</keyword>
<dbReference type="GO" id="GO:0002040">
    <property type="term" value="P:sprouting angiogenesis"/>
    <property type="evidence" value="ECO:0007669"/>
    <property type="project" value="TreeGrafter"/>
</dbReference>
<dbReference type="GO" id="GO:0006511">
    <property type="term" value="P:ubiquitin-dependent protein catabolic process"/>
    <property type="evidence" value="ECO:0007669"/>
    <property type="project" value="TreeGrafter"/>
</dbReference>
<dbReference type="PANTHER" id="PTHR22605">
    <property type="entry name" value="RZ-TYPE DOMAIN-CONTAINING PROTEIN"/>
    <property type="match status" value="1"/>
</dbReference>
<protein>
    <submittedName>
        <fullName evidence="10">R213A ligase</fullName>
    </submittedName>
</protein>
<accession>A0A8X7X469</accession>
<feature type="domain" description="RZ-type" evidence="9">
    <location>
        <begin position="881"/>
        <end position="951"/>
    </location>
</feature>
<comment type="caution">
    <text evidence="10">The sequence shown here is derived from an EMBL/GenBank/DDBJ whole genome shotgun (WGS) entry which is preliminary data.</text>
</comment>
<name>A0A8X7X469_POLSE</name>
<dbReference type="InterPro" id="IPR031248">
    <property type="entry name" value="RNF213"/>
</dbReference>
<dbReference type="GO" id="GO:0005829">
    <property type="term" value="C:cytosol"/>
    <property type="evidence" value="ECO:0007669"/>
    <property type="project" value="TreeGrafter"/>
</dbReference>
<dbReference type="InterPro" id="IPR013083">
    <property type="entry name" value="Znf_RING/FYVE/PHD"/>
</dbReference>
<proteinExistence type="predicted"/>
<evidence type="ECO:0000256" key="1">
    <source>
        <dbReference type="ARBA" id="ARBA00004496"/>
    </source>
</evidence>
<dbReference type="Pfam" id="PF13639">
    <property type="entry name" value="zf-RING_2"/>
    <property type="match status" value="1"/>
</dbReference>
<evidence type="ECO:0000256" key="6">
    <source>
        <dbReference type="ARBA" id="ARBA00022859"/>
    </source>
</evidence>
<comment type="subcellular location">
    <subcellularLocation>
        <location evidence="1">Cytoplasm</location>
    </subcellularLocation>
</comment>
<reference evidence="10 11" key="1">
    <citation type="journal article" date="2021" name="Cell">
        <title>Tracing the genetic footprints of vertebrate landing in non-teleost ray-finned fishes.</title>
        <authorList>
            <person name="Bi X."/>
            <person name="Wang K."/>
            <person name="Yang L."/>
            <person name="Pan H."/>
            <person name="Jiang H."/>
            <person name="Wei Q."/>
            <person name="Fang M."/>
            <person name="Yu H."/>
            <person name="Zhu C."/>
            <person name="Cai Y."/>
            <person name="He Y."/>
            <person name="Gan X."/>
            <person name="Zeng H."/>
            <person name="Yu D."/>
            <person name="Zhu Y."/>
            <person name="Jiang H."/>
            <person name="Qiu Q."/>
            <person name="Yang H."/>
            <person name="Zhang Y.E."/>
            <person name="Wang W."/>
            <person name="Zhu M."/>
            <person name="He S."/>
            <person name="Zhang G."/>
        </authorList>
    </citation>
    <scope>NUCLEOTIDE SEQUENCE [LARGE SCALE GENOMIC DNA]</scope>
    <source>
        <strain evidence="10">Bchr_013</strain>
    </source>
</reference>
<evidence type="ECO:0000256" key="2">
    <source>
        <dbReference type="ARBA" id="ARBA00022490"/>
    </source>
</evidence>
<dbReference type="InterPro" id="IPR046439">
    <property type="entry name" value="ZF_RZ_dom"/>
</dbReference>
<dbReference type="PANTHER" id="PTHR22605:SF18">
    <property type="entry name" value="E3 UBIQUITIN-PROTEIN LIGASE RNF213-ALPHA"/>
    <property type="match status" value="1"/>
</dbReference>
<dbReference type="SUPFAM" id="SSF57850">
    <property type="entry name" value="RING/U-box"/>
    <property type="match status" value="1"/>
</dbReference>
<dbReference type="InterPro" id="IPR017907">
    <property type="entry name" value="Znf_RING_CS"/>
</dbReference>
<feature type="non-terminal residue" evidence="10">
    <location>
        <position position="1"/>
    </location>
</feature>
<dbReference type="PROSITE" id="PS50089">
    <property type="entry name" value="ZF_RING_2"/>
    <property type="match status" value="1"/>
</dbReference>
<keyword evidence="4 7" id="KW-0863">Zinc-finger</keyword>
<dbReference type="PROSITE" id="PS00518">
    <property type="entry name" value="ZF_RING_1"/>
    <property type="match status" value="1"/>
</dbReference>
<dbReference type="GO" id="GO:0004842">
    <property type="term" value="F:ubiquitin-protein transferase activity"/>
    <property type="evidence" value="ECO:0007669"/>
    <property type="project" value="InterPro"/>
</dbReference>
<dbReference type="GO" id="GO:0016887">
    <property type="term" value="F:ATP hydrolysis activity"/>
    <property type="evidence" value="ECO:0007669"/>
    <property type="project" value="InterPro"/>
</dbReference>
<keyword evidence="3" id="KW-0479">Metal-binding</keyword>
<dbReference type="GO" id="GO:0005730">
    <property type="term" value="C:nucleolus"/>
    <property type="evidence" value="ECO:0007669"/>
    <property type="project" value="TreeGrafter"/>
</dbReference>
<dbReference type="GO" id="GO:0016020">
    <property type="term" value="C:membrane"/>
    <property type="evidence" value="ECO:0007669"/>
    <property type="project" value="TreeGrafter"/>
</dbReference>
<dbReference type="EMBL" id="JAATIS010004753">
    <property type="protein sequence ID" value="KAG2461061.1"/>
    <property type="molecule type" value="Genomic_DNA"/>
</dbReference>
<organism evidence="10 11">
    <name type="scientific">Polypterus senegalus</name>
    <name type="common">Senegal bichir</name>
    <dbReference type="NCBI Taxonomy" id="55291"/>
    <lineage>
        <taxon>Eukaryota</taxon>
        <taxon>Metazoa</taxon>
        <taxon>Chordata</taxon>
        <taxon>Craniata</taxon>
        <taxon>Vertebrata</taxon>
        <taxon>Euteleostomi</taxon>
        <taxon>Actinopterygii</taxon>
        <taxon>Polypteriformes</taxon>
        <taxon>Polypteridae</taxon>
        <taxon>Polypterus</taxon>
    </lineage>
</organism>
<dbReference type="GO" id="GO:0002376">
    <property type="term" value="P:immune system process"/>
    <property type="evidence" value="ECO:0007669"/>
    <property type="project" value="UniProtKB-KW"/>
</dbReference>
<dbReference type="InterPro" id="IPR001841">
    <property type="entry name" value="Znf_RING"/>
</dbReference>
<dbReference type="Pfam" id="PF20173">
    <property type="entry name" value="ZnF_RZ-type"/>
    <property type="match status" value="1"/>
</dbReference>
<keyword evidence="11" id="KW-1185">Reference proteome</keyword>
<evidence type="ECO:0000313" key="10">
    <source>
        <dbReference type="EMBL" id="KAG2461061.1"/>
    </source>
</evidence>
<evidence type="ECO:0000256" key="4">
    <source>
        <dbReference type="ARBA" id="ARBA00022771"/>
    </source>
</evidence>
<evidence type="ECO:0000256" key="3">
    <source>
        <dbReference type="ARBA" id="ARBA00022723"/>
    </source>
</evidence>
<feature type="domain" description="RING-type" evidence="8">
    <location>
        <begin position="540"/>
        <end position="579"/>
    </location>
</feature>
<evidence type="ECO:0000259" key="9">
    <source>
        <dbReference type="PROSITE" id="PS51981"/>
    </source>
</evidence>
<feature type="non-terminal residue" evidence="10">
    <location>
        <position position="1556"/>
    </location>
</feature>
<dbReference type="SMART" id="SM00184">
    <property type="entry name" value="RING"/>
    <property type="match status" value="1"/>
</dbReference>